<accession>A0A4R5NK95</accession>
<evidence type="ECO:0000313" key="2">
    <source>
        <dbReference type="EMBL" id="TDG74654.1"/>
    </source>
</evidence>
<evidence type="ECO:0000313" key="3">
    <source>
        <dbReference type="Proteomes" id="UP000295257"/>
    </source>
</evidence>
<dbReference type="OrthoDB" id="1625426at2"/>
<sequence>MEITIAKREKIKIPILVTGASGSGKTASSLIMAKGIIEKMFPKLSEEDQWKKIAVIDTEHERAKYYADTELAGVHIGEFYHANFEPPYNDKALMQGVNELKKMGIEVIILDSLSHLWSGKGGIQDIVDDIQRKNSKAQMTAWNKVKPNINNMLHTLTANSIYIISTARSKTGYDMEKNDKGKVVPVKVGLQPEIRSGWEYEFAINFNINQDHTAEAVKDNTNMFDGVEPITKETGYKIYEWSSEGVDPEEERQALIAKVQELFNLDDENKRTVVGWENQSNIKFEHWDKNQLRYAISNLHKIDSVVKLPSNKEQTTQSFEEVPSKQKESEKMGMAEQFERATQKA</sequence>
<dbReference type="RefSeq" id="WP_010019110.1">
    <property type="nucleotide sequence ID" value="NZ_PUFN01000004.1"/>
</dbReference>
<dbReference type="Gene3D" id="3.40.50.300">
    <property type="entry name" value="P-loop containing nucleotide triphosphate hydrolases"/>
    <property type="match status" value="1"/>
</dbReference>
<dbReference type="EMBL" id="PUFN01000004">
    <property type="protein sequence ID" value="TDG74654.1"/>
    <property type="molecule type" value="Genomic_DNA"/>
</dbReference>
<keyword evidence="3" id="KW-1185">Reference proteome</keyword>
<gene>
    <name evidence="2" type="ORF">C5L30_000370</name>
</gene>
<name>A0A4R5NK95_9LACO</name>
<dbReference type="Pfam" id="PF13479">
    <property type="entry name" value="AAA_24"/>
    <property type="match status" value="1"/>
</dbReference>
<dbReference type="Proteomes" id="UP000295257">
    <property type="component" value="Unassembled WGS sequence"/>
</dbReference>
<dbReference type="SUPFAM" id="SSF52540">
    <property type="entry name" value="P-loop containing nucleoside triphosphate hydrolases"/>
    <property type="match status" value="1"/>
</dbReference>
<organism evidence="2 3">
    <name type="scientific">Companilactobacillus farciminis</name>
    <dbReference type="NCBI Taxonomy" id="1612"/>
    <lineage>
        <taxon>Bacteria</taxon>
        <taxon>Bacillati</taxon>
        <taxon>Bacillota</taxon>
        <taxon>Bacilli</taxon>
        <taxon>Lactobacillales</taxon>
        <taxon>Lactobacillaceae</taxon>
        <taxon>Companilactobacillus</taxon>
    </lineage>
</organism>
<reference evidence="2 3" key="1">
    <citation type="journal article" date="2019" name="Appl. Microbiol. Biotechnol.">
        <title>Uncovering carbohydrate metabolism through a genotype-phenotype association study of 56 lactic acid bacteria genomes.</title>
        <authorList>
            <person name="Buron-Moles G."/>
            <person name="Chailyan A."/>
            <person name="Dolejs I."/>
            <person name="Forster J."/>
            <person name="Miks M.H."/>
        </authorList>
    </citation>
    <scope>NUCLEOTIDE SEQUENCE [LARGE SCALE GENOMIC DNA]</scope>
    <source>
        <strain evidence="2 3">ATCC 29644</strain>
    </source>
</reference>
<proteinExistence type="predicted"/>
<evidence type="ECO:0000256" key="1">
    <source>
        <dbReference type="SAM" id="MobiDB-lite"/>
    </source>
</evidence>
<feature type="compositionally biased region" description="Basic and acidic residues" evidence="1">
    <location>
        <begin position="322"/>
        <end position="345"/>
    </location>
</feature>
<feature type="region of interest" description="Disordered" evidence="1">
    <location>
        <begin position="311"/>
        <end position="345"/>
    </location>
</feature>
<dbReference type="InterPro" id="IPR027417">
    <property type="entry name" value="P-loop_NTPase"/>
</dbReference>
<dbReference type="AlphaFoldDB" id="A0A4R5NK95"/>
<evidence type="ECO:0008006" key="4">
    <source>
        <dbReference type="Google" id="ProtNLM"/>
    </source>
</evidence>
<comment type="caution">
    <text evidence="2">The sequence shown here is derived from an EMBL/GenBank/DDBJ whole genome shotgun (WGS) entry which is preliminary data.</text>
</comment>
<protein>
    <recommendedName>
        <fullName evidence="4">AAA+ ATPase domain-containing protein</fullName>
    </recommendedName>
</protein>